<dbReference type="Pfam" id="PF07716">
    <property type="entry name" value="bZIP_2"/>
    <property type="match status" value="1"/>
</dbReference>
<accession>A0ABQ9TSW7</accession>
<dbReference type="PANTHER" id="PTHR15284">
    <property type="entry name" value="NUCLEAR FACTOR INTERLEUKIN-3-REGULATED PROTEIN"/>
    <property type="match status" value="1"/>
</dbReference>
<dbReference type="CDD" id="cd14694">
    <property type="entry name" value="bZIP_NFIL3"/>
    <property type="match status" value="1"/>
</dbReference>
<evidence type="ECO:0000256" key="3">
    <source>
        <dbReference type="ARBA" id="ARBA00023125"/>
    </source>
</evidence>
<keyword evidence="2" id="KW-0805">Transcription regulation</keyword>
<evidence type="ECO:0000313" key="8">
    <source>
        <dbReference type="Proteomes" id="UP001266305"/>
    </source>
</evidence>
<dbReference type="PROSITE" id="PS50217">
    <property type="entry name" value="BZIP"/>
    <property type="match status" value="1"/>
</dbReference>
<evidence type="ECO:0000256" key="4">
    <source>
        <dbReference type="ARBA" id="ARBA00023163"/>
    </source>
</evidence>
<dbReference type="InterPro" id="IPR046347">
    <property type="entry name" value="bZIP_sf"/>
</dbReference>
<comment type="similarity">
    <text evidence="1">Belongs to the bZIP family. NFIL3 subfamily.</text>
</comment>
<dbReference type="SMART" id="SM00338">
    <property type="entry name" value="BRLZ"/>
    <property type="match status" value="1"/>
</dbReference>
<dbReference type="PANTHER" id="PTHR15284:SF7">
    <property type="entry name" value="NFIL3 LIKE PROTEIN"/>
    <property type="match status" value="1"/>
</dbReference>
<keyword evidence="3" id="KW-0238">DNA-binding</keyword>
<dbReference type="Proteomes" id="UP001266305">
    <property type="component" value="Unassembled WGS sequence"/>
</dbReference>
<gene>
    <name evidence="7" type="ORF">P7K49_033184</name>
</gene>
<evidence type="ECO:0000256" key="2">
    <source>
        <dbReference type="ARBA" id="ARBA00023015"/>
    </source>
</evidence>
<protein>
    <recommendedName>
        <fullName evidence="6">BZIP domain-containing protein</fullName>
    </recommendedName>
</protein>
<keyword evidence="8" id="KW-1185">Reference proteome</keyword>
<proteinExistence type="inferred from homology"/>
<dbReference type="Gene3D" id="1.20.5.170">
    <property type="match status" value="1"/>
</dbReference>
<evidence type="ECO:0000256" key="5">
    <source>
        <dbReference type="ARBA" id="ARBA00023242"/>
    </source>
</evidence>
<dbReference type="InterPro" id="IPR047229">
    <property type="entry name" value="NFIL3-like"/>
</dbReference>
<sequence>MKIKSWSLAQCQLHLSPPWVMVETQDKLEKGVIQVHCLPSFQDLFPLSQVLQVAMDVGFLGLPDVSESHSRTLWGTRGRGPTIRRQREFMPEEKKDTVYWEKRRKNNEAAKRSREKRRLNDAAIEGRLAALMEENALLRDELRALKLRFGLLPLTGGPRALPLQALLWEAPWTGDHHPGAEALSSLSGSHSCLLRPCSLDAGIPGCQGCLLAPRWTGLATSRSSPESAPPTLNRIDMALQTALPPAFFSCHLLDGHVGSRRELRPCWRLWSPKPSGCRASGPSDVLLTPTVDPMGLSPGVTCTVPGNSPEDLGQPSLPHKLRIKSQAFSRVPQGWEGGQAPH</sequence>
<dbReference type="SUPFAM" id="SSF57959">
    <property type="entry name" value="Leucine zipper domain"/>
    <property type="match status" value="1"/>
</dbReference>
<feature type="domain" description="BZIP" evidence="6">
    <location>
        <begin position="96"/>
        <end position="146"/>
    </location>
</feature>
<name>A0ABQ9TSW7_SAGOE</name>
<keyword evidence="5" id="KW-0539">Nucleus</keyword>
<organism evidence="7 8">
    <name type="scientific">Saguinus oedipus</name>
    <name type="common">Cotton-top tamarin</name>
    <name type="synonym">Oedipomidas oedipus</name>
    <dbReference type="NCBI Taxonomy" id="9490"/>
    <lineage>
        <taxon>Eukaryota</taxon>
        <taxon>Metazoa</taxon>
        <taxon>Chordata</taxon>
        <taxon>Craniata</taxon>
        <taxon>Vertebrata</taxon>
        <taxon>Euteleostomi</taxon>
        <taxon>Mammalia</taxon>
        <taxon>Eutheria</taxon>
        <taxon>Euarchontoglires</taxon>
        <taxon>Primates</taxon>
        <taxon>Haplorrhini</taxon>
        <taxon>Platyrrhini</taxon>
        <taxon>Cebidae</taxon>
        <taxon>Callitrichinae</taxon>
        <taxon>Saguinus</taxon>
    </lineage>
</organism>
<evidence type="ECO:0000259" key="6">
    <source>
        <dbReference type="PROSITE" id="PS50217"/>
    </source>
</evidence>
<dbReference type="InterPro" id="IPR047106">
    <property type="entry name" value="NFIL3-like_bZIP"/>
</dbReference>
<dbReference type="InterPro" id="IPR004827">
    <property type="entry name" value="bZIP"/>
</dbReference>
<dbReference type="EMBL" id="JASSZA010000019">
    <property type="protein sequence ID" value="KAK2087277.1"/>
    <property type="molecule type" value="Genomic_DNA"/>
</dbReference>
<keyword evidence="4" id="KW-0804">Transcription</keyword>
<evidence type="ECO:0000313" key="7">
    <source>
        <dbReference type="EMBL" id="KAK2087277.1"/>
    </source>
</evidence>
<reference evidence="7 8" key="1">
    <citation type="submission" date="2023-05" db="EMBL/GenBank/DDBJ databases">
        <title>B98-5 Cell Line De Novo Hybrid Assembly: An Optical Mapping Approach.</title>
        <authorList>
            <person name="Kananen K."/>
            <person name="Auerbach J.A."/>
            <person name="Kautto E."/>
            <person name="Blachly J.S."/>
        </authorList>
    </citation>
    <scope>NUCLEOTIDE SEQUENCE [LARGE SCALE GENOMIC DNA]</scope>
    <source>
        <strain evidence="7">B95-8</strain>
        <tissue evidence="7">Cell line</tissue>
    </source>
</reference>
<comment type="caution">
    <text evidence="7">The sequence shown here is derived from an EMBL/GenBank/DDBJ whole genome shotgun (WGS) entry which is preliminary data.</text>
</comment>
<dbReference type="PROSITE" id="PS00036">
    <property type="entry name" value="BZIP_BASIC"/>
    <property type="match status" value="1"/>
</dbReference>
<evidence type="ECO:0000256" key="1">
    <source>
        <dbReference type="ARBA" id="ARBA00006079"/>
    </source>
</evidence>